<dbReference type="PANTHER" id="PTHR30329:SF21">
    <property type="entry name" value="LIPOPROTEIN YIAD-RELATED"/>
    <property type="match status" value="1"/>
</dbReference>
<dbReference type="GO" id="GO:0009279">
    <property type="term" value="C:cell outer membrane"/>
    <property type="evidence" value="ECO:0007669"/>
    <property type="project" value="UniProtKB-SubCell"/>
</dbReference>
<keyword evidence="3" id="KW-0998">Cell outer membrane</keyword>
<keyword evidence="5" id="KW-0175">Coiled coil</keyword>
<feature type="region of interest" description="Disordered" evidence="6">
    <location>
        <begin position="31"/>
        <end position="62"/>
    </location>
</feature>
<dbReference type="AlphaFoldDB" id="A0A1E5T639"/>
<proteinExistence type="predicted"/>
<dbReference type="InterPro" id="IPR036737">
    <property type="entry name" value="OmpA-like_sf"/>
</dbReference>
<keyword evidence="10" id="KW-1185">Reference proteome</keyword>
<dbReference type="RefSeq" id="WP_069834164.1">
    <property type="nucleotide sequence ID" value="NZ_MDGQ01000003.1"/>
</dbReference>
<protein>
    <recommendedName>
        <fullName evidence="8">OmpA-like domain-containing protein</fullName>
    </recommendedName>
</protein>
<dbReference type="Gene3D" id="2.120.10.30">
    <property type="entry name" value="TolB, C-terminal domain"/>
    <property type="match status" value="1"/>
</dbReference>
<dbReference type="PROSITE" id="PS51257">
    <property type="entry name" value="PROKAR_LIPOPROTEIN"/>
    <property type="match status" value="1"/>
</dbReference>
<dbReference type="OrthoDB" id="1488841at2"/>
<keyword evidence="7" id="KW-0732">Signal</keyword>
<dbReference type="EMBL" id="MDGQ01000003">
    <property type="protein sequence ID" value="OEK06852.1"/>
    <property type="molecule type" value="Genomic_DNA"/>
</dbReference>
<comment type="caution">
    <text evidence="9">The sequence shown here is derived from an EMBL/GenBank/DDBJ whole genome shotgun (WGS) entry which is preliminary data.</text>
</comment>
<keyword evidence="2 4" id="KW-0472">Membrane</keyword>
<dbReference type="SUPFAM" id="SSF48452">
    <property type="entry name" value="TPR-like"/>
    <property type="match status" value="1"/>
</dbReference>
<feature type="coiled-coil region" evidence="5">
    <location>
        <begin position="139"/>
        <end position="179"/>
    </location>
</feature>
<evidence type="ECO:0000256" key="1">
    <source>
        <dbReference type="ARBA" id="ARBA00004442"/>
    </source>
</evidence>
<feature type="domain" description="OmpA-like" evidence="8">
    <location>
        <begin position="565"/>
        <end position="688"/>
    </location>
</feature>
<evidence type="ECO:0000256" key="2">
    <source>
        <dbReference type="ARBA" id="ARBA00023136"/>
    </source>
</evidence>
<dbReference type="SUPFAM" id="SSF82171">
    <property type="entry name" value="DPP6 N-terminal domain-like"/>
    <property type="match status" value="1"/>
</dbReference>
<dbReference type="Pfam" id="PF07676">
    <property type="entry name" value="PD40"/>
    <property type="match status" value="3"/>
</dbReference>
<name>A0A1E5T639_9BACT</name>
<gene>
    <name evidence="9" type="ORF">BFP71_04130</name>
</gene>
<evidence type="ECO:0000256" key="7">
    <source>
        <dbReference type="SAM" id="SignalP"/>
    </source>
</evidence>
<evidence type="ECO:0000256" key="6">
    <source>
        <dbReference type="SAM" id="MobiDB-lite"/>
    </source>
</evidence>
<accession>A0A1E5T639</accession>
<dbReference type="SUPFAM" id="SSF103088">
    <property type="entry name" value="OmpA-like"/>
    <property type="match status" value="1"/>
</dbReference>
<dbReference type="Proteomes" id="UP000095552">
    <property type="component" value="Unassembled WGS sequence"/>
</dbReference>
<dbReference type="InterPro" id="IPR006664">
    <property type="entry name" value="OMP_bac"/>
</dbReference>
<dbReference type="PANTHER" id="PTHR30329">
    <property type="entry name" value="STATOR ELEMENT OF FLAGELLAR MOTOR COMPLEX"/>
    <property type="match status" value="1"/>
</dbReference>
<reference evidence="9 10" key="1">
    <citation type="submission" date="2016-08" db="EMBL/GenBank/DDBJ databases">
        <title>Draft genome of Fabibacter sp. strain SK-8.</title>
        <authorList>
            <person name="Wong S.-K."/>
            <person name="Hamasaki K."/>
            <person name="Yoshizawa S."/>
        </authorList>
    </citation>
    <scope>NUCLEOTIDE SEQUENCE [LARGE SCALE GENOMIC DNA]</scope>
    <source>
        <strain evidence="9 10">SK-8</strain>
    </source>
</reference>
<evidence type="ECO:0000256" key="5">
    <source>
        <dbReference type="SAM" id="Coils"/>
    </source>
</evidence>
<dbReference type="InterPro" id="IPR006665">
    <property type="entry name" value="OmpA-like"/>
</dbReference>
<feature type="chain" id="PRO_5009186024" description="OmpA-like domain-containing protein" evidence="7">
    <location>
        <begin position="21"/>
        <end position="695"/>
    </location>
</feature>
<dbReference type="InterPro" id="IPR011042">
    <property type="entry name" value="6-blade_b-propeller_TolB-like"/>
</dbReference>
<evidence type="ECO:0000259" key="8">
    <source>
        <dbReference type="PROSITE" id="PS51123"/>
    </source>
</evidence>
<sequence length="695" mass="77494">MKKLVSFVFMTTLLIVSSCASKKQNFLGVQEAPKKTAPRPANPSIGPSQNAAAKVVTAQKEDDKTPKVLKNYVEDQNYTKAIEDFKDALKDNPDAPDLNYYTAESYRKLGNPKASLPYYAKALESGFENEELQINYALALKADEQYENAKAILEDYVDQASVERYRERAQREIDNLEMLDSIGLYVRNVDLTPLDAINSEQAEYSPFYYNKTLFFASTRETETFERYDIPYSDLYQVAVNELIPDAATLGPIPGAFNQPEINEGSIAFSPDGNTVIFAKGNANEKKGRRSVDLFISTKKNGRWSTPVSMPINSPQHWDTSPSFNQSGTTIYFASDRPGGYGGSDIYRATLNDRGRWGGVTNMGDAINTAGDEVFPYVAPDNKLYFASDGHPGFGMLDLFSAENKGGNVTVRNMGPSFNSAADDFGLIYSDFPFEGFYTSNRAGGKGGDDLYSFIDNSSDLKQITYLLKGTTYRRNDDSTQTILGNVRVKLLDVNGEVVDDVLSSRGGSYNFPIDPEKDYTLIGEADDFFTARKIFSTVGQGIPQDELIERFTEKTFTEDLTLDPIILDATIVLENIYYDLDKYDIRSDAALELDKLVSILKDNPAIVQIELSSHTDSRGFDDANMLLSENRAKAAVDYIVSKGIARSRLVAKGYGETKLINGCDNDTECEEALHQQNRRTEFKVLEYDKNKIDRN</sequence>
<dbReference type="PRINTS" id="PR01021">
    <property type="entry name" value="OMPADOMAIN"/>
</dbReference>
<dbReference type="PROSITE" id="PS51123">
    <property type="entry name" value="OMPA_2"/>
    <property type="match status" value="1"/>
</dbReference>
<dbReference type="Gene3D" id="1.25.40.10">
    <property type="entry name" value="Tetratricopeptide repeat domain"/>
    <property type="match status" value="1"/>
</dbReference>
<dbReference type="InterPro" id="IPR011659">
    <property type="entry name" value="WD40"/>
</dbReference>
<evidence type="ECO:0000256" key="3">
    <source>
        <dbReference type="ARBA" id="ARBA00023237"/>
    </source>
</evidence>
<evidence type="ECO:0000256" key="4">
    <source>
        <dbReference type="PROSITE-ProRule" id="PRU00473"/>
    </source>
</evidence>
<dbReference type="Pfam" id="PF00691">
    <property type="entry name" value="OmpA"/>
    <property type="match status" value="1"/>
</dbReference>
<dbReference type="InterPro" id="IPR011990">
    <property type="entry name" value="TPR-like_helical_dom_sf"/>
</dbReference>
<feature type="signal peptide" evidence="7">
    <location>
        <begin position="1"/>
        <end position="20"/>
    </location>
</feature>
<dbReference type="InterPro" id="IPR050330">
    <property type="entry name" value="Bact_OuterMem_StrucFunc"/>
</dbReference>
<evidence type="ECO:0000313" key="9">
    <source>
        <dbReference type="EMBL" id="OEK06852.1"/>
    </source>
</evidence>
<evidence type="ECO:0000313" key="10">
    <source>
        <dbReference type="Proteomes" id="UP000095552"/>
    </source>
</evidence>
<dbReference type="CDD" id="cd07185">
    <property type="entry name" value="OmpA_C-like"/>
    <property type="match status" value="1"/>
</dbReference>
<dbReference type="Gene3D" id="3.30.1330.60">
    <property type="entry name" value="OmpA-like domain"/>
    <property type="match status" value="1"/>
</dbReference>
<dbReference type="STRING" id="1563681.BFP71_04130"/>
<comment type="subcellular location">
    <subcellularLocation>
        <location evidence="1">Cell outer membrane</location>
    </subcellularLocation>
</comment>
<organism evidence="9 10">
    <name type="scientific">Roseivirga misakiensis</name>
    <dbReference type="NCBI Taxonomy" id="1563681"/>
    <lineage>
        <taxon>Bacteria</taxon>
        <taxon>Pseudomonadati</taxon>
        <taxon>Bacteroidota</taxon>
        <taxon>Cytophagia</taxon>
        <taxon>Cytophagales</taxon>
        <taxon>Roseivirgaceae</taxon>
        <taxon>Roseivirga</taxon>
    </lineage>
</organism>